<dbReference type="AlphaFoldDB" id="A0A147JXB2"/>
<dbReference type="EC" id="3.1.26.11" evidence="9"/>
<sequence>MKLVFLGTGGSIPTSRRGIPAIALKLNGELLLFDVAEGTQRQMALAHLSPMKVSSVFITHLHGDHFLGLAGLVQTMALLFRTSPLEVFCPAGEKERLENYLRVPHYTLTFDVLVRELRPGDEVRRRGYRVLTSGVDHPVPSLAYALVEDERPGRFNVAKALALGLKPGPLFSRLRSGMSVTLEDGRVVRPEEVLGPPRPGRKIVYSGDTRPTDLMIEFARGADVLIHDCTLGDELMEKAQENYHSTPRGAAEVARRAGVKQLVLMHISPRYEDDSILLEEAKKIFPNTLVAQDLMVLDIPLQEG</sequence>
<dbReference type="STRING" id="1776334.APZ16_06235"/>
<dbReference type="PANTHER" id="PTHR46018:SF2">
    <property type="entry name" value="ZINC PHOSPHODIESTERASE ELAC PROTEIN 1"/>
    <property type="match status" value="1"/>
</dbReference>
<feature type="binding site" evidence="9">
    <location>
        <position position="62"/>
    </location>
    <ligand>
        <name>Zn(2+)</name>
        <dbReference type="ChEBI" id="CHEBI:29105"/>
        <label>1</label>
        <note>catalytic</note>
    </ligand>
</feature>
<dbReference type="HAMAP" id="MF_01818">
    <property type="entry name" value="RNase_Z_BN"/>
    <property type="match status" value="1"/>
</dbReference>
<evidence type="ECO:0000256" key="5">
    <source>
        <dbReference type="ARBA" id="ARBA00022723"/>
    </source>
</evidence>
<feature type="binding site" evidence="9">
    <location>
        <position position="137"/>
    </location>
    <ligand>
        <name>Zn(2+)</name>
        <dbReference type="ChEBI" id="CHEBI:29105"/>
        <label>1</label>
        <note>catalytic</note>
    </ligand>
</feature>
<dbReference type="GO" id="GO:0008270">
    <property type="term" value="F:zinc ion binding"/>
    <property type="evidence" value="ECO:0007669"/>
    <property type="project" value="UniProtKB-UniRule"/>
</dbReference>
<evidence type="ECO:0000256" key="2">
    <source>
        <dbReference type="ARBA" id="ARBA00011738"/>
    </source>
</evidence>
<keyword evidence="4 9" id="KW-0540">Nuclease</keyword>
<dbReference type="InterPro" id="IPR036866">
    <property type="entry name" value="RibonucZ/Hydroxyglut_hydro"/>
</dbReference>
<dbReference type="EMBL" id="LQMQ01000026">
    <property type="protein sequence ID" value="KUO41235.1"/>
    <property type="molecule type" value="Genomic_DNA"/>
</dbReference>
<dbReference type="Proteomes" id="UP000074294">
    <property type="component" value="Unassembled WGS sequence"/>
</dbReference>
<keyword evidence="3 9" id="KW-0819">tRNA processing</keyword>
<dbReference type="GO" id="GO:0042781">
    <property type="term" value="F:3'-tRNA processing endoribonuclease activity"/>
    <property type="evidence" value="ECO:0007669"/>
    <property type="project" value="UniProtKB-UniRule"/>
</dbReference>
<gene>
    <name evidence="9" type="primary">rnz</name>
    <name evidence="11" type="ORF">APZ16_06235</name>
</gene>
<comment type="subunit">
    <text evidence="2 9">Homodimer.</text>
</comment>
<feature type="binding site" evidence="9">
    <location>
        <position position="208"/>
    </location>
    <ligand>
        <name>Zn(2+)</name>
        <dbReference type="ChEBI" id="CHEBI:29105"/>
        <label>1</label>
        <note>catalytic</note>
    </ligand>
</feature>
<comment type="caution">
    <text evidence="11">The sequence shown here is derived from an EMBL/GenBank/DDBJ whole genome shotgun (WGS) entry which is preliminary data.</text>
</comment>
<keyword evidence="8 9" id="KW-0862">Zinc</keyword>
<comment type="cofactor">
    <cofactor evidence="9">
        <name>Zn(2+)</name>
        <dbReference type="ChEBI" id="CHEBI:29105"/>
    </cofactor>
    <text evidence="9">Binds 2 Zn(2+) ions.</text>
</comment>
<dbReference type="NCBIfam" id="NF000801">
    <property type="entry name" value="PRK00055.1-3"/>
    <property type="match status" value="1"/>
</dbReference>
<reference evidence="11 12" key="1">
    <citation type="journal article" date="2016" name="Nat. Microbiol.">
        <title>Genomic inference of the metabolism of cosmopolitan subsurface Archaea, Hadesarchaea.</title>
        <authorList>
            <person name="Baker B.J."/>
            <person name="Saw J.H."/>
            <person name="Lind A.E."/>
            <person name="Lazar C.S."/>
            <person name="Hinrichs K.-U."/>
            <person name="Teske A.P."/>
            <person name="Ettema T.J."/>
        </authorList>
    </citation>
    <scope>NUCLEOTIDE SEQUENCE [LARGE SCALE GENOMIC DNA]</scope>
</reference>
<dbReference type="Gene3D" id="3.60.15.10">
    <property type="entry name" value="Ribonuclease Z/Hydroxyacylglutathione hydrolase-like"/>
    <property type="match status" value="1"/>
</dbReference>
<dbReference type="InterPro" id="IPR001279">
    <property type="entry name" value="Metallo-B-lactamas"/>
</dbReference>
<feature type="active site" description="Proton acceptor" evidence="9">
    <location>
        <position position="64"/>
    </location>
</feature>
<feature type="binding site" evidence="9">
    <location>
        <position position="208"/>
    </location>
    <ligand>
        <name>Zn(2+)</name>
        <dbReference type="ChEBI" id="CHEBI:29105"/>
        <label>2</label>
        <note>catalytic</note>
    </ligand>
</feature>
<evidence type="ECO:0000256" key="3">
    <source>
        <dbReference type="ARBA" id="ARBA00022694"/>
    </source>
</evidence>
<dbReference type="InterPro" id="IPR013471">
    <property type="entry name" value="RNase_Z/BN"/>
</dbReference>
<evidence type="ECO:0000256" key="9">
    <source>
        <dbReference type="HAMAP-Rule" id="MF_01818"/>
    </source>
</evidence>
<feature type="binding site" evidence="9">
    <location>
        <position position="64"/>
    </location>
    <ligand>
        <name>Zn(2+)</name>
        <dbReference type="ChEBI" id="CHEBI:29105"/>
        <label>2</label>
        <note>catalytic</note>
    </ligand>
</feature>
<dbReference type="FunFam" id="3.60.15.10:FF:000002">
    <property type="entry name" value="Ribonuclease Z"/>
    <property type="match status" value="1"/>
</dbReference>
<comment type="similarity">
    <text evidence="9">Belongs to the RNase Z family.</text>
</comment>
<evidence type="ECO:0000313" key="11">
    <source>
        <dbReference type="EMBL" id="KUO41235.1"/>
    </source>
</evidence>
<dbReference type="GO" id="GO:0042802">
    <property type="term" value="F:identical protein binding"/>
    <property type="evidence" value="ECO:0007669"/>
    <property type="project" value="UniProtKB-ARBA"/>
</dbReference>
<evidence type="ECO:0000259" key="10">
    <source>
        <dbReference type="Pfam" id="PF12706"/>
    </source>
</evidence>
<accession>A0A147JXB2</accession>
<dbReference type="Pfam" id="PF12706">
    <property type="entry name" value="Lactamase_B_2"/>
    <property type="match status" value="1"/>
</dbReference>
<feature type="binding site" evidence="9">
    <location>
        <position position="65"/>
    </location>
    <ligand>
        <name>Zn(2+)</name>
        <dbReference type="ChEBI" id="CHEBI:29105"/>
        <label>2</label>
        <note>catalytic</note>
    </ligand>
</feature>
<dbReference type="CDD" id="cd07717">
    <property type="entry name" value="RNaseZ_ZiPD-like_MBL-fold"/>
    <property type="match status" value="1"/>
</dbReference>
<organism evidence="11 12">
    <name type="scientific">Hadarchaeum yellowstonense</name>
    <dbReference type="NCBI Taxonomy" id="1776334"/>
    <lineage>
        <taxon>Archaea</taxon>
        <taxon>Methanobacteriati</taxon>
        <taxon>Candidatus Hadarchaeota</taxon>
        <taxon>Candidatus Hadarchaeia</taxon>
        <taxon>Candidatus Hadarchaeales</taxon>
        <taxon>Candidatus Hadarchaeaceae</taxon>
        <taxon>Candidatus Hadarchaeum</taxon>
    </lineage>
</organism>
<proteinExistence type="inferred from homology"/>
<dbReference type="PANTHER" id="PTHR46018">
    <property type="entry name" value="ZINC PHOSPHODIESTERASE ELAC PROTEIN 1"/>
    <property type="match status" value="1"/>
</dbReference>
<comment type="catalytic activity">
    <reaction evidence="1 9">
        <text>Endonucleolytic cleavage of RNA, removing extra 3' nucleotides from tRNA precursor, generating 3' termini of tRNAs. A 3'-hydroxy group is left at the tRNA terminus and a 5'-phosphoryl group is left at the trailer molecule.</text>
        <dbReference type="EC" id="3.1.26.11"/>
    </reaction>
</comment>
<evidence type="ECO:0000313" key="12">
    <source>
        <dbReference type="Proteomes" id="UP000074294"/>
    </source>
</evidence>
<evidence type="ECO:0000256" key="8">
    <source>
        <dbReference type="ARBA" id="ARBA00022833"/>
    </source>
</evidence>
<dbReference type="SUPFAM" id="SSF56281">
    <property type="entry name" value="Metallo-hydrolase/oxidoreductase"/>
    <property type="match status" value="1"/>
</dbReference>
<feature type="binding site" evidence="9">
    <location>
        <position position="266"/>
    </location>
    <ligand>
        <name>Zn(2+)</name>
        <dbReference type="ChEBI" id="CHEBI:29105"/>
        <label>2</label>
        <note>catalytic</note>
    </ligand>
</feature>
<keyword evidence="5 9" id="KW-0479">Metal-binding</keyword>
<evidence type="ECO:0000256" key="1">
    <source>
        <dbReference type="ARBA" id="ARBA00000402"/>
    </source>
</evidence>
<keyword evidence="7 9" id="KW-0378">Hydrolase</keyword>
<evidence type="ECO:0000256" key="4">
    <source>
        <dbReference type="ARBA" id="ARBA00022722"/>
    </source>
</evidence>
<keyword evidence="6 9" id="KW-0255">Endonuclease</keyword>
<evidence type="ECO:0000256" key="7">
    <source>
        <dbReference type="ARBA" id="ARBA00022801"/>
    </source>
</evidence>
<dbReference type="Pfam" id="PF23023">
    <property type="entry name" value="Anti-Pycsar_Apyc1"/>
    <property type="match status" value="1"/>
</dbReference>
<name>A0A147JXB2_HADYE</name>
<dbReference type="NCBIfam" id="TIGR02651">
    <property type="entry name" value="RNase_Z"/>
    <property type="match status" value="1"/>
</dbReference>
<protein>
    <recommendedName>
        <fullName evidence="9">Ribonuclease Z</fullName>
        <shortName evidence="9">RNase Z</shortName>
        <ecNumber evidence="9">3.1.26.11</ecNumber>
    </recommendedName>
    <alternativeName>
        <fullName evidence="9">tRNA 3 endonuclease</fullName>
    </alternativeName>
    <alternativeName>
        <fullName evidence="9">tRNase Z</fullName>
    </alternativeName>
</protein>
<comment type="function">
    <text evidence="9">Zinc phosphodiesterase, which displays some tRNA 3'-processing endonuclease activity. Probably involved in tRNA maturation, by removing a 3'-trailer from precursor tRNA.</text>
</comment>
<evidence type="ECO:0000256" key="6">
    <source>
        <dbReference type="ARBA" id="ARBA00022759"/>
    </source>
</evidence>
<feature type="domain" description="Metallo-beta-lactamase" evidence="10">
    <location>
        <begin position="198"/>
        <end position="267"/>
    </location>
</feature>
<feature type="binding site" evidence="9">
    <location>
        <position position="60"/>
    </location>
    <ligand>
        <name>Zn(2+)</name>
        <dbReference type="ChEBI" id="CHEBI:29105"/>
        <label>1</label>
        <note>catalytic</note>
    </ligand>
</feature>